<reference evidence="1" key="1">
    <citation type="journal article" date="2015" name="Nature">
        <title>Complex archaea that bridge the gap between prokaryotes and eukaryotes.</title>
        <authorList>
            <person name="Spang A."/>
            <person name="Saw J.H."/>
            <person name="Jorgensen S.L."/>
            <person name="Zaremba-Niedzwiedzka K."/>
            <person name="Martijn J."/>
            <person name="Lind A.E."/>
            <person name="van Eijk R."/>
            <person name="Schleper C."/>
            <person name="Guy L."/>
            <person name="Ettema T.J."/>
        </authorList>
    </citation>
    <scope>NUCLEOTIDE SEQUENCE</scope>
</reference>
<comment type="caution">
    <text evidence="1">The sequence shown here is derived from an EMBL/GenBank/DDBJ whole genome shotgun (WGS) entry which is preliminary data.</text>
</comment>
<dbReference type="EMBL" id="LAZR01018555">
    <property type="protein sequence ID" value="KKL95953.1"/>
    <property type="molecule type" value="Genomic_DNA"/>
</dbReference>
<name>A0A0F9GB08_9ZZZZ</name>
<organism evidence="1">
    <name type="scientific">marine sediment metagenome</name>
    <dbReference type="NCBI Taxonomy" id="412755"/>
    <lineage>
        <taxon>unclassified sequences</taxon>
        <taxon>metagenomes</taxon>
        <taxon>ecological metagenomes</taxon>
    </lineage>
</organism>
<accession>A0A0F9GB08</accession>
<gene>
    <name evidence="1" type="ORF">LCGC14_1849380</name>
</gene>
<proteinExistence type="predicted"/>
<sequence length="50" mass="5692">MGLDRLRESAPESGVKRLWERELSAEVQTMFEKIQEVLGKGKETDALRSS</sequence>
<evidence type="ECO:0000313" key="1">
    <source>
        <dbReference type="EMBL" id="KKL95953.1"/>
    </source>
</evidence>
<dbReference type="AlphaFoldDB" id="A0A0F9GB08"/>
<protein>
    <submittedName>
        <fullName evidence="1">Uncharacterized protein</fullName>
    </submittedName>
</protein>